<dbReference type="EMBL" id="KB307016">
    <property type="protein sequence ID" value="ELT99293.1"/>
    <property type="molecule type" value="Genomic_DNA"/>
</dbReference>
<feature type="chain" id="PRO_5008787513" description="Gamma-glutamyltransferase" evidence="3">
    <location>
        <begin position="26"/>
        <end position="611"/>
    </location>
</feature>
<dbReference type="Pfam" id="PF01019">
    <property type="entry name" value="G_glu_transpept"/>
    <property type="match status" value="1"/>
</dbReference>
<evidence type="ECO:0000313" key="4">
    <source>
        <dbReference type="EMBL" id="ELT99293.1"/>
    </source>
</evidence>
<evidence type="ECO:0000313" key="5">
    <source>
        <dbReference type="EnsemblMetazoa" id="CapteP226244"/>
    </source>
</evidence>
<evidence type="ECO:0000256" key="3">
    <source>
        <dbReference type="SAM" id="SignalP"/>
    </source>
</evidence>
<evidence type="ECO:0000313" key="6">
    <source>
        <dbReference type="Proteomes" id="UP000014760"/>
    </source>
</evidence>
<dbReference type="InterPro" id="IPR043137">
    <property type="entry name" value="GGT_ssub_C"/>
</dbReference>
<proteinExistence type="predicted"/>
<dbReference type="Gene3D" id="3.60.20.40">
    <property type="match status" value="1"/>
</dbReference>
<reference evidence="6" key="1">
    <citation type="submission" date="2012-12" db="EMBL/GenBank/DDBJ databases">
        <authorList>
            <person name="Hellsten U."/>
            <person name="Grimwood J."/>
            <person name="Chapman J.A."/>
            <person name="Shapiro H."/>
            <person name="Aerts A."/>
            <person name="Otillar R.P."/>
            <person name="Terry A.Y."/>
            <person name="Boore J.L."/>
            <person name="Simakov O."/>
            <person name="Marletaz F."/>
            <person name="Cho S.-J."/>
            <person name="Edsinger-Gonzales E."/>
            <person name="Havlak P."/>
            <person name="Kuo D.-H."/>
            <person name="Larsson T."/>
            <person name="Lv J."/>
            <person name="Arendt D."/>
            <person name="Savage R."/>
            <person name="Osoegawa K."/>
            <person name="de Jong P."/>
            <person name="Lindberg D.R."/>
            <person name="Seaver E.C."/>
            <person name="Weisblat D.A."/>
            <person name="Putnam N.H."/>
            <person name="Grigoriev I.V."/>
            <person name="Rokhsar D.S."/>
        </authorList>
    </citation>
    <scope>NUCLEOTIDE SEQUENCE</scope>
    <source>
        <strain evidence="6">I ESC-2004</strain>
    </source>
</reference>
<keyword evidence="6" id="KW-1185">Reference proteome</keyword>
<dbReference type="SUPFAM" id="SSF56235">
    <property type="entry name" value="N-terminal nucleophile aminohydrolases (Ntn hydrolases)"/>
    <property type="match status" value="1"/>
</dbReference>
<dbReference type="OMA" id="KDGCICA"/>
<organism evidence="4">
    <name type="scientific">Capitella teleta</name>
    <name type="common">Polychaete worm</name>
    <dbReference type="NCBI Taxonomy" id="283909"/>
    <lineage>
        <taxon>Eukaryota</taxon>
        <taxon>Metazoa</taxon>
        <taxon>Spiralia</taxon>
        <taxon>Lophotrochozoa</taxon>
        <taxon>Annelida</taxon>
        <taxon>Polychaeta</taxon>
        <taxon>Sedentaria</taxon>
        <taxon>Scolecida</taxon>
        <taxon>Capitellidae</taxon>
        <taxon>Capitella</taxon>
    </lineage>
</organism>
<dbReference type="GO" id="GO:0005886">
    <property type="term" value="C:plasma membrane"/>
    <property type="evidence" value="ECO:0007669"/>
    <property type="project" value="TreeGrafter"/>
</dbReference>
<dbReference type="STRING" id="283909.R7TZE5"/>
<dbReference type="PANTHER" id="PTHR11686">
    <property type="entry name" value="GAMMA GLUTAMYL TRANSPEPTIDASE"/>
    <property type="match status" value="1"/>
</dbReference>
<dbReference type="InterPro" id="IPR043138">
    <property type="entry name" value="GGT_lsub"/>
</dbReference>
<dbReference type="EMBL" id="AMQN01010093">
    <property type="status" value="NOT_ANNOTATED_CDS"/>
    <property type="molecule type" value="Genomic_DNA"/>
</dbReference>
<reference evidence="4 6" key="2">
    <citation type="journal article" date="2013" name="Nature">
        <title>Insights into bilaterian evolution from three spiralian genomes.</title>
        <authorList>
            <person name="Simakov O."/>
            <person name="Marletaz F."/>
            <person name="Cho S.J."/>
            <person name="Edsinger-Gonzales E."/>
            <person name="Havlak P."/>
            <person name="Hellsten U."/>
            <person name="Kuo D.H."/>
            <person name="Larsson T."/>
            <person name="Lv J."/>
            <person name="Arendt D."/>
            <person name="Savage R."/>
            <person name="Osoegawa K."/>
            <person name="de Jong P."/>
            <person name="Grimwood J."/>
            <person name="Chapman J.A."/>
            <person name="Shapiro H."/>
            <person name="Aerts A."/>
            <person name="Otillar R.P."/>
            <person name="Terry A.Y."/>
            <person name="Boore J.L."/>
            <person name="Grigoriev I.V."/>
            <person name="Lindberg D.R."/>
            <person name="Seaver E.C."/>
            <person name="Weisblat D.A."/>
            <person name="Putnam N.H."/>
            <person name="Rokhsar D.S."/>
        </authorList>
    </citation>
    <scope>NUCLEOTIDE SEQUENCE</scope>
    <source>
        <strain evidence="4 6">I ESC-2004</strain>
    </source>
</reference>
<dbReference type="EnsemblMetazoa" id="CapteT226244">
    <property type="protein sequence ID" value="CapteP226244"/>
    <property type="gene ID" value="CapteG226244"/>
</dbReference>
<feature type="active site" description="Nucleophile" evidence="1">
    <location>
        <position position="396"/>
    </location>
</feature>
<feature type="binding site" evidence="2">
    <location>
        <position position="483"/>
    </location>
    <ligand>
        <name>L-glutamate</name>
        <dbReference type="ChEBI" id="CHEBI:29985"/>
    </ligand>
</feature>
<sequence>MGLLFVTLAVLLIAVIALGLKKCDSLELGIEESKGKSASGNFRYGTVATDNEICSRIGNDILVKGSVVDAAIASLLCLGVVNAQHTGIGGGLFMVINARPRGADPDRPFEVVSLQSRESAPMYMDKDYFAGQEPGADRTGPLSILIPGEINGYKAAWERFGVLPWKDLFLPTIQLCENGWEVSDVMADTIAQMISMINGSESLSEQFLKSDGEPYQAGENMTAPKLKETLTRIAEEGPDTFYKGALLQDILLDLADAGGVNYTSDDFAANEPIWYEPLQGRLHNGDYVINAVPPPSSGAAVIHSLKILDAFNLSLEDFTPDKKAQTLHKFVESWKFAFARRNYVGDIHYDTDGNITKMVQSMVSDDIALDSMERISDKVLNDYGPFESRDDPSGSTTHVSILAPDGSAVSATGTVGSKFGCGVRGTRTGIIFNNGASLFNLPSETAVTSNYPAPGKRGMSSTSPVLIMNNRNESELVLGGSGGPRIITAMSAVCIALENVLNIAYSCHQIQVAAQFLWMNRTIVESVDEARVHSVLNSPLYYDADISQSVLDEMTKMGYKDQELFSPKYPYLAVVQAASRRDCEKCEDFLCQKTCVKSVSDWRKKGVPDGF</sequence>
<dbReference type="InterPro" id="IPR029055">
    <property type="entry name" value="Ntn_hydrolases_N"/>
</dbReference>
<dbReference type="OrthoDB" id="1081007at2759"/>
<feature type="binding site" evidence="2">
    <location>
        <position position="117"/>
    </location>
    <ligand>
        <name>L-glutamate</name>
        <dbReference type="ChEBI" id="CHEBI:29985"/>
    </ligand>
</feature>
<accession>R7TZE5</accession>
<dbReference type="Proteomes" id="UP000014760">
    <property type="component" value="Unassembled WGS sequence"/>
</dbReference>
<dbReference type="AlphaFoldDB" id="R7TZE5"/>
<dbReference type="PRINTS" id="PR01210">
    <property type="entry name" value="GGTRANSPTASE"/>
</dbReference>
<dbReference type="PANTHER" id="PTHR11686:SF9">
    <property type="entry name" value="RE13973P"/>
    <property type="match status" value="1"/>
</dbReference>
<dbReference type="GO" id="GO:0006751">
    <property type="term" value="P:glutathione catabolic process"/>
    <property type="evidence" value="ECO:0007669"/>
    <property type="project" value="InterPro"/>
</dbReference>
<reference evidence="5" key="3">
    <citation type="submission" date="2015-06" db="UniProtKB">
        <authorList>
            <consortium name="EnsemblMetazoa"/>
        </authorList>
    </citation>
    <scope>IDENTIFICATION</scope>
</reference>
<evidence type="ECO:0000256" key="2">
    <source>
        <dbReference type="PIRSR" id="PIRSR600101-2"/>
    </source>
</evidence>
<dbReference type="HOGENOM" id="CLU_014813_4_1_1"/>
<gene>
    <name evidence="4" type="ORF">CAPTEDRAFT_226244</name>
</gene>
<feature type="binding site" evidence="2">
    <location>
        <begin position="460"/>
        <end position="461"/>
    </location>
    <ligand>
        <name>L-glutamate</name>
        <dbReference type="ChEBI" id="CHEBI:29985"/>
    </ligand>
</feature>
<dbReference type="Gene3D" id="1.10.246.130">
    <property type="match status" value="1"/>
</dbReference>
<feature type="signal peptide" evidence="3">
    <location>
        <begin position="1"/>
        <end position="25"/>
    </location>
</feature>
<name>R7TZE5_CAPTE</name>
<protein>
    <recommendedName>
        <fullName evidence="7">Gamma-glutamyltransferase</fullName>
    </recommendedName>
</protein>
<evidence type="ECO:0008006" key="7">
    <source>
        <dbReference type="Google" id="ProtNLM"/>
    </source>
</evidence>
<dbReference type="InterPro" id="IPR000101">
    <property type="entry name" value="GGT_peptidase"/>
</dbReference>
<evidence type="ECO:0000256" key="1">
    <source>
        <dbReference type="PIRSR" id="PIRSR600101-1"/>
    </source>
</evidence>
<keyword evidence="3" id="KW-0732">Signal</keyword>
<dbReference type="GO" id="GO:0036374">
    <property type="term" value="F:glutathione hydrolase activity"/>
    <property type="evidence" value="ECO:0007669"/>
    <property type="project" value="InterPro"/>
</dbReference>